<dbReference type="EMBL" id="JAYKXP010000188">
    <property type="protein sequence ID" value="KAK7020269.1"/>
    <property type="molecule type" value="Genomic_DNA"/>
</dbReference>
<evidence type="ECO:0000313" key="2">
    <source>
        <dbReference type="EMBL" id="KAK7020269.1"/>
    </source>
</evidence>
<keyword evidence="3" id="KW-1185">Reference proteome</keyword>
<sequence length="1048" mass="115710">MSTPTSESPPTAVRNRYQTAEEYKEILARVYEAWNNARKEANKLRGTVNSLNTRLKKLDRKRKRTPEEEQERGDLRRRHEEAVTELKVAESKEQIRKKELMDVENNKYIPVEETSASQEDINVPKAPKKRVPDGFVDLDASESELSELPDNDNEANEPAAVTNAVLDGKKRKAAQDMDHVTPNETDIPGPSRKKVKGKAPDTLEPRSGTRRSTRVQQQREVLVGQSSVPAPVKRAARGQKPAGGQTTLQHRLPVQTVRNFIETGPAPNKALPETQHILPSRGSRDDTAETSAQTVSIPNQVVEQSDKTRSDSSIIHNMPPKDDTMKSNEAQTSQIIDGDHDKASGSVAPPPQVVDAQSNQPPSPVVAAVPIEDSTAAAGSTQTAPMPPQVVGGNSNAHSQCGPRGSAQEMDIGETDIGERAELRAQVGTDLPMESPAITVFGGVAEDLPAAQTTPDLGVTGQGSAGGPSEIALLASDLGQLDVSPASIPGHMGAIDNAQYSAFNMQHLDVPEAHQGQDTGGIIMSSLGTCAGGSQSTNGANAMSTETMDWWDNPQDLVTNASGDHNGMNQFMTPVPGILVGNVYFPSGYESFSGNIYHDEHPKAEQLPDSKSEMNMWETSETSETTSHAQGQSKQELPQVSQPDLKLGATSEASLDMQVVPENTTEMSSADINLDSVAMFSRWCAREGVEEGLPNGKQKRSGKGKQRRNRALEEAFLDAQGDHDDDDEFAPQVETVEDRKYKQRDNESLEAWNARMSDALHRVIHTKFLPNANNPIAQYIPYPLRKWARANAQNLVECGKICPELTLMILTTREKMVRCITHHFNDKSGDKTDEAERIPLWVQKLFKSAYTDTDETSLPSEEELQDLEKLLERVRDPKKKAEILRLREQEDEVHLQIHGITGIPTRKVSRGELLSGFFHCGCSMINAIKGFYLWKILQIYSPVLDISEGFKRGKPTTRTRQFLIQAYEQESHLDILEMFDYELKNVLGQWQYVKVTEEDRLKKQASRIMKKLSVAQANRTPQPVESEDGRTLVTVQPKSTSKYVEVDG</sequence>
<feature type="compositionally biased region" description="Polar residues" evidence="1">
    <location>
        <begin position="214"/>
        <end position="228"/>
    </location>
</feature>
<feature type="compositionally biased region" description="Polar residues" evidence="1">
    <location>
        <begin position="628"/>
        <end position="642"/>
    </location>
</feature>
<feature type="region of interest" description="Disordered" evidence="1">
    <location>
        <begin position="48"/>
        <end position="78"/>
    </location>
</feature>
<gene>
    <name evidence="2" type="ORF">VNI00_017761</name>
</gene>
<feature type="compositionally biased region" description="Low complexity" evidence="1">
    <location>
        <begin position="618"/>
        <end position="627"/>
    </location>
</feature>
<protein>
    <submittedName>
        <fullName evidence="2">Uncharacterized protein</fullName>
    </submittedName>
</protein>
<feature type="compositionally biased region" description="Acidic residues" evidence="1">
    <location>
        <begin position="139"/>
        <end position="155"/>
    </location>
</feature>
<name>A0AAW0B6A3_9AGAR</name>
<evidence type="ECO:0000313" key="3">
    <source>
        <dbReference type="Proteomes" id="UP001383192"/>
    </source>
</evidence>
<feature type="compositionally biased region" description="Basic residues" evidence="1">
    <location>
        <begin position="54"/>
        <end position="64"/>
    </location>
</feature>
<comment type="caution">
    <text evidence="2">The sequence shown here is derived from an EMBL/GenBank/DDBJ whole genome shotgun (WGS) entry which is preliminary data.</text>
</comment>
<feature type="compositionally biased region" description="Polar residues" evidence="1">
    <location>
        <begin position="289"/>
        <end position="303"/>
    </location>
</feature>
<reference evidence="2 3" key="1">
    <citation type="submission" date="2024-01" db="EMBL/GenBank/DDBJ databases">
        <title>A draft genome for a cacao thread blight-causing isolate of Paramarasmius palmivorus.</title>
        <authorList>
            <person name="Baruah I.K."/>
            <person name="Bukari Y."/>
            <person name="Amoako-Attah I."/>
            <person name="Meinhardt L.W."/>
            <person name="Bailey B.A."/>
            <person name="Cohen S.P."/>
        </authorList>
    </citation>
    <scope>NUCLEOTIDE SEQUENCE [LARGE SCALE GENOMIC DNA]</scope>
    <source>
        <strain evidence="2 3">GH-12</strain>
    </source>
</reference>
<proteinExistence type="predicted"/>
<accession>A0AAW0B6A3</accession>
<dbReference type="AlphaFoldDB" id="A0AAW0B6A3"/>
<evidence type="ECO:0000256" key="1">
    <source>
        <dbReference type="SAM" id="MobiDB-lite"/>
    </source>
</evidence>
<feature type="compositionally biased region" description="Basic and acidic residues" evidence="1">
    <location>
        <begin position="600"/>
        <end position="612"/>
    </location>
</feature>
<feature type="region of interest" description="Disordered" evidence="1">
    <location>
        <begin position="110"/>
        <end position="408"/>
    </location>
</feature>
<feature type="region of interest" description="Disordered" evidence="1">
    <location>
        <begin position="600"/>
        <end position="642"/>
    </location>
</feature>
<dbReference type="Proteomes" id="UP001383192">
    <property type="component" value="Unassembled WGS sequence"/>
</dbReference>
<organism evidence="2 3">
    <name type="scientific">Paramarasmius palmivorus</name>
    <dbReference type="NCBI Taxonomy" id="297713"/>
    <lineage>
        <taxon>Eukaryota</taxon>
        <taxon>Fungi</taxon>
        <taxon>Dikarya</taxon>
        <taxon>Basidiomycota</taxon>
        <taxon>Agaricomycotina</taxon>
        <taxon>Agaricomycetes</taxon>
        <taxon>Agaricomycetidae</taxon>
        <taxon>Agaricales</taxon>
        <taxon>Marasmiineae</taxon>
        <taxon>Marasmiaceae</taxon>
        <taxon>Paramarasmius</taxon>
    </lineage>
</organism>